<keyword evidence="2 8" id="KW-0690">Ribosome biogenesis</keyword>
<dbReference type="NCBIfam" id="TIGR00043">
    <property type="entry name" value="rRNA maturation RNase YbeY"/>
    <property type="match status" value="1"/>
</dbReference>
<dbReference type="PROSITE" id="PS01306">
    <property type="entry name" value="UPF0054"/>
    <property type="match status" value="1"/>
</dbReference>
<comment type="caution">
    <text evidence="9">The sequence shown here is derived from an EMBL/GenBank/DDBJ whole genome shotgun (WGS) entry which is preliminary data.</text>
</comment>
<evidence type="ECO:0000256" key="4">
    <source>
        <dbReference type="ARBA" id="ARBA00022723"/>
    </source>
</evidence>
<evidence type="ECO:0000256" key="5">
    <source>
        <dbReference type="ARBA" id="ARBA00022759"/>
    </source>
</evidence>
<evidence type="ECO:0000313" key="10">
    <source>
        <dbReference type="Proteomes" id="UP000054877"/>
    </source>
</evidence>
<dbReference type="HAMAP" id="MF_00009">
    <property type="entry name" value="Endoribonucl_YbeY"/>
    <property type="match status" value="1"/>
</dbReference>
<dbReference type="EC" id="3.1.-.-" evidence="8"/>
<dbReference type="STRING" id="452.Lspi_1512"/>
<dbReference type="Proteomes" id="UP000054877">
    <property type="component" value="Unassembled WGS sequence"/>
</dbReference>
<dbReference type="InterPro" id="IPR023091">
    <property type="entry name" value="MetalPrtase_cat_dom_sf_prd"/>
</dbReference>
<feature type="binding site" evidence="8">
    <location>
        <position position="118"/>
    </location>
    <ligand>
        <name>Zn(2+)</name>
        <dbReference type="ChEBI" id="CHEBI:29105"/>
        <note>catalytic</note>
    </ligand>
</feature>
<evidence type="ECO:0000313" key="9">
    <source>
        <dbReference type="EMBL" id="KTD63993.1"/>
    </source>
</evidence>
<dbReference type="GO" id="GO:0005737">
    <property type="term" value="C:cytoplasm"/>
    <property type="evidence" value="ECO:0007669"/>
    <property type="project" value="UniProtKB-SubCell"/>
</dbReference>
<dbReference type="RefSeq" id="WP_058483433.1">
    <property type="nucleotide sequence ID" value="NZ_CAAAII010000001.1"/>
</dbReference>
<evidence type="ECO:0000256" key="1">
    <source>
        <dbReference type="ARBA" id="ARBA00010875"/>
    </source>
</evidence>
<proteinExistence type="inferred from homology"/>
<dbReference type="InterPro" id="IPR002036">
    <property type="entry name" value="YbeY"/>
</dbReference>
<dbReference type="GO" id="GO:0008270">
    <property type="term" value="F:zinc ion binding"/>
    <property type="evidence" value="ECO:0007669"/>
    <property type="project" value="UniProtKB-UniRule"/>
</dbReference>
<dbReference type="EMBL" id="LNYX01000014">
    <property type="protein sequence ID" value="KTD63993.1"/>
    <property type="molecule type" value="Genomic_DNA"/>
</dbReference>
<keyword evidence="3 8" id="KW-0540">Nuclease</keyword>
<dbReference type="SUPFAM" id="SSF55486">
    <property type="entry name" value="Metalloproteases ('zincins'), catalytic domain"/>
    <property type="match status" value="1"/>
</dbReference>
<dbReference type="Gene3D" id="3.40.390.30">
    <property type="entry name" value="Metalloproteases ('zincins'), catalytic domain"/>
    <property type="match status" value="1"/>
</dbReference>
<keyword evidence="6 8" id="KW-0378">Hydrolase</keyword>
<keyword evidence="5 8" id="KW-0255">Endonuclease</keyword>
<organism evidence="9 10">
    <name type="scientific">Legionella spiritensis</name>
    <dbReference type="NCBI Taxonomy" id="452"/>
    <lineage>
        <taxon>Bacteria</taxon>
        <taxon>Pseudomonadati</taxon>
        <taxon>Pseudomonadota</taxon>
        <taxon>Gammaproteobacteria</taxon>
        <taxon>Legionellales</taxon>
        <taxon>Legionellaceae</taxon>
        <taxon>Legionella</taxon>
    </lineage>
</organism>
<evidence type="ECO:0000256" key="8">
    <source>
        <dbReference type="HAMAP-Rule" id="MF_00009"/>
    </source>
</evidence>
<protein>
    <recommendedName>
        <fullName evidence="8">Endoribonuclease YbeY</fullName>
        <ecNumber evidence="8">3.1.-.-</ecNumber>
    </recommendedName>
</protein>
<dbReference type="OrthoDB" id="9807740at2"/>
<dbReference type="Pfam" id="PF02130">
    <property type="entry name" value="YbeY"/>
    <property type="match status" value="1"/>
</dbReference>
<dbReference type="PANTHER" id="PTHR46986:SF1">
    <property type="entry name" value="ENDORIBONUCLEASE YBEY, CHLOROPLASTIC"/>
    <property type="match status" value="1"/>
</dbReference>
<accession>A0A0W0Z4C5</accession>
<keyword evidence="10" id="KW-1185">Reference proteome</keyword>
<name>A0A0W0Z4C5_LEGSP</name>
<dbReference type="AlphaFoldDB" id="A0A0W0Z4C5"/>
<dbReference type="GO" id="GO:0004222">
    <property type="term" value="F:metalloendopeptidase activity"/>
    <property type="evidence" value="ECO:0007669"/>
    <property type="project" value="InterPro"/>
</dbReference>
<comment type="cofactor">
    <cofactor evidence="8">
        <name>Zn(2+)</name>
        <dbReference type="ChEBI" id="CHEBI:29105"/>
    </cofactor>
    <text evidence="8">Binds 1 zinc ion.</text>
</comment>
<comment type="subcellular location">
    <subcellularLocation>
        <location evidence="8">Cytoplasm</location>
    </subcellularLocation>
</comment>
<keyword evidence="4 8" id="KW-0479">Metal-binding</keyword>
<sequence length="159" mass="18005">MNYLIDLQNVSDKDLPFPEKLLISWAELPLCHQLAKAELTLRFVSIEEMTSLNGTYRKQDKPTNVLAFPASIPAEIQLDYPLLGDVVICPDVLSIESEQQQKALDSHWAHIIIHGVLHLLGFDHIKDSDAAVMKETEVKLLAKLGFANPYQEEEEQQIE</sequence>
<keyword evidence="7 8" id="KW-0862">Zinc</keyword>
<feature type="binding site" evidence="8">
    <location>
        <position position="114"/>
    </location>
    <ligand>
        <name>Zn(2+)</name>
        <dbReference type="ChEBI" id="CHEBI:29105"/>
        <note>catalytic</note>
    </ligand>
</feature>
<dbReference type="GO" id="GO:0006364">
    <property type="term" value="P:rRNA processing"/>
    <property type="evidence" value="ECO:0007669"/>
    <property type="project" value="UniProtKB-UniRule"/>
</dbReference>
<evidence type="ECO:0000256" key="2">
    <source>
        <dbReference type="ARBA" id="ARBA00022517"/>
    </source>
</evidence>
<evidence type="ECO:0000256" key="7">
    <source>
        <dbReference type="ARBA" id="ARBA00022833"/>
    </source>
</evidence>
<dbReference type="PANTHER" id="PTHR46986">
    <property type="entry name" value="ENDORIBONUCLEASE YBEY, CHLOROPLASTIC"/>
    <property type="match status" value="1"/>
</dbReference>
<feature type="binding site" evidence="8">
    <location>
        <position position="124"/>
    </location>
    <ligand>
        <name>Zn(2+)</name>
        <dbReference type="ChEBI" id="CHEBI:29105"/>
        <note>catalytic</note>
    </ligand>
</feature>
<dbReference type="PATRIC" id="fig|452.5.peg.1669"/>
<evidence type="ECO:0000256" key="3">
    <source>
        <dbReference type="ARBA" id="ARBA00022722"/>
    </source>
</evidence>
<gene>
    <name evidence="8 9" type="primary">ybeY</name>
    <name evidence="9" type="ORF">Lspi_1512</name>
</gene>
<reference evidence="9 10" key="1">
    <citation type="submission" date="2015-11" db="EMBL/GenBank/DDBJ databases">
        <title>Genomic analysis of 38 Legionella species identifies large and diverse effector repertoires.</title>
        <authorList>
            <person name="Burstein D."/>
            <person name="Amaro F."/>
            <person name="Zusman T."/>
            <person name="Lifshitz Z."/>
            <person name="Cohen O."/>
            <person name="Gilbert J.A."/>
            <person name="Pupko T."/>
            <person name="Shuman H.A."/>
            <person name="Segal G."/>
        </authorList>
    </citation>
    <scope>NUCLEOTIDE SEQUENCE [LARGE SCALE GENOMIC DNA]</scope>
    <source>
        <strain evidence="9 10">Mt.St.Helens-9</strain>
    </source>
</reference>
<evidence type="ECO:0000256" key="6">
    <source>
        <dbReference type="ARBA" id="ARBA00022801"/>
    </source>
</evidence>
<keyword evidence="8" id="KW-0963">Cytoplasm</keyword>
<dbReference type="InterPro" id="IPR020549">
    <property type="entry name" value="YbeY_CS"/>
</dbReference>
<dbReference type="GO" id="GO:0004521">
    <property type="term" value="F:RNA endonuclease activity"/>
    <property type="evidence" value="ECO:0007669"/>
    <property type="project" value="UniProtKB-UniRule"/>
</dbReference>
<keyword evidence="8" id="KW-0698">rRNA processing</keyword>
<comment type="function">
    <text evidence="8">Single strand-specific metallo-endoribonuclease involved in late-stage 70S ribosome quality control and in maturation of the 3' terminus of the 16S rRNA.</text>
</comment>
<comment type="similarity">
    <text evidence="1 8">Belongs to the endoribonuclease YbeY family.</text>
</comment>